<dbReference type="GeneID" id="62158564"/>
<reference evidence="2" key="2">
    <citation type="submission" date="2020-11" db="EMBL/GenBank/DDBJ databases">
        <title>Whole genome sequencing of Colletotrichum sp.</title>
        <authorList>
            <person name="Li H."/>
        </authorList>
    </citation>
    <scope>NUCLEOTIDE SEQUENCE</scope>
    <source>
        <strain evidence="2">CkLH20</strain>
    </source>
</reference>
<sequence>MCQIVRYDACNHRVKVRMTCCKALFHKTQSSFYQIMACLCGRRNKGCNDVPPTTSNGFCPDCKEVAQAGSETKGRVYNRYAAMNTPEHRSSTRHRMMEQKRQRELEVNAYRDDRYAMQQARRDQRTDGVLPFQPPLAHIPPGDRATHPQQATTRFSPTPPFGTQPKHPYHPQPSNHGPCGTRTDAVPNDGRMNDDRRAHREKREGGYGGFDMAPYGYDQQRRDEEKRLNKGINPYRPYETPQIPSSSWALSSQPLADRRGRKPRPLKDFKSYGSSSRQSTPKETPTKSGGLRRLLSSAGRFDARSDARTDSFVSEASSFACEGSRALERGG</sequence>
<feature type="compositionally biased region" description="Polar residues" evidence="1">
    <location>
        <begin position="147"/>
        <end position="156"/>
    </location>
</feature>
<reference evidence="2" key="1">
    <citation type="submission" date="2020-03" db="EMBL/GenBank/DDBJ databases">
        <authorList>
            <person name="He L."/>
        </authorList>
    </citation>
    <scope>NUCLEOTIDE SEQUENCE</scope>
    <source>
        <strain evidence="2">CkLH20</strain>
    </source>
</reference>
<name>A0A9P6LNS4_9PEZI</name>
<accession>A0A9P6LNS4</accession>
<protein>
    <submittedName>
        <fullName evidence="2">Uncharacterized protein</fullName>
    </submittedName>
</protein>
<dbReference type="OrthoDB" id="4845057at2759"/>
<organism evidence="2 3">
    <name type="scientific">Colletotrichum karsti</name>
    <dbReference type="NCBI Taxonomy" id="1095194"/>
    <lineage>
        <taxon>Eukaryota</taxon>
        <taxon>Fungi</taxon>
        <taxon>Dikarya</taxon>
        <taxon>Ascomycota</taxon>
        <taxon>Pezizomycotina</taxon>
        <taxon>Sordariomycetes</taxon>
        <taxon>Hypocreomycetidae</taxon>
        <taxon>Glomerellales</taxon>
        <taxon>Glomerellaceae</taxon>
        <taxon>Colletotrichum</taxon>
        <taxon>Colletotrichum boninense species complex</taxon>
    </lineage>
</organism>
<dbReference type="Proteomes" id="UP000781932">
    <property type="component" value="Unassembled WGS sequence"/>
</dbReference>
<feature type="region of interest" description="Disordered" evidence="1">
    <location>
        <begin position="231"/>
        <end position="315"/>
    </location>
</feature>
<proteinExistence type="predicted"/>
<comment type="caution">
    <text evidence="2">The sequence shown here is derived from an EMBL/GenBank/DDBJ whole genome shotgun (WGS) entry which is preliminary data.</text>
</comment>
<feature type="region of interest" description="Disordered" evidence="1">
    <location>
        <begin position="134"/>
        <end position="219"/>
    </location>
</feature>
<dbReference type="EMBL" id="JAATWM020000006">
    <property type="protein sequence ID" value="KAF9879960.1"/>
    <property type="molecule type" value="Genomic_DNA"/>
</dbReference>
<feature type="compositionally biased region" description="Polar residues" evidence="1">
    <location>
        <begin position="242"/>
        <end position="254"/>
    </location>
</feature>
<keyword evidence="3" id="KW-1185">Reference proteome</keyword>
<feature type="compositionally biased region" description="Polar residues" evidence="1">
    <location>
        <begin position="272"/>
        <end position="287"/>
    </location>
</feature>
<dbReference type="RefSeq" id="XP_038749421.1">
    <property type="nucleotide sequence ID" value="XM_038885490.1"/>
</dbReference>
<evidence type="ECO:0000313" key="2">
    <source>
        <dbReference type="EMBL" id="KAF9879960.1"/>
    </source>
</evidence>
<evidence type="ECO:0000256" key="1">
    <source>
        <dbReference type="SAM" id="MobiDB-lite"/>
    </source>
</evidence>
<evidence type="ECO:0000313" key="3">
    <source>
        <dbReference type="Proteomes" id="UP000781932"/>
    </source>
</evidence>
<gene>
    <name evidence="2" type="ORF">CkaCkLH20_02771</name>
</gene>
<dbReference type="AlphaFoldDB" id="A0A9P6LNS4"/>
<feature type="compositionally biased region" description="Basic and acidic residues" evidence="1">
    <location>
        <begin position="191"/>
        <end position="205"/>
    </location>
</feature>